<evidence type="ECO:0000313" key="5">
    <source>
        <dbReference type="Proteomes" id="UP000038204"/>
    </source>
</evidence>
<dbReference type="InterPro" id="IPR001926">
    <property type="entry name" value="TrpB-like_PALP"/>
</dbReference>
<protein>
    <submittedName>
        <fullName evidence="4">Pyridoxal-phosphate dependent protein</fullName>
    </submittedName>
</protein>
<sequence>MELNDIGNTELIELTSLSINNNSLFSKCELNNPTGSHKDRTFLYIIN</sequence>
<evidence type="ECO:0000313" key="4">
    <source>
        <dbReference type="EMBL" id="CNI22546.1"/>
    </source>
</evidence>
<reference evidence="4 5" key="1">
    <citation type="submission" date="2015-03" db="EMBL/GenBank/DDBJ databases">
        <authorList>
            <person name="Murphy D."/>
        </authorList>
    </citation>
    <scope>NUCLEOTIDE SEQUENCE [LARGE SCALE GENOMIC DNA]</scope>
    <source>
        <strain evidence="4 5">Y233</strain>
    </source>
</reference>
<keyword evidence="2" id="KW-0663">Pyridoxal phosphate</keyword>
<gene>
    <name evidence="4" type="ORF">ERS008667_02793</name>
</gene>
<comment type="cofactor">
    <cofactor evidence="1">
        <name>pyridoxal 5'-phosphate</name>
        <dbReference type="ChEBI" id="CHEBI:597326"/>
    </cofactor>
</comment>
<accession>A0A0T9QPY2</accession>
<organism evidence="4 5">
    <name type="scientific">Yersinia similis</name>
    <dbReference type="NCBI Taxonomy" id="367190"/>
    <lineage>
        <taxon>Bacteria</taxon>
        <taxon>Pseudomonadati</taxon>
        <taxon>Pseudomonadota</taxon>
        <taxon>Gammaproteobacteria</taxon>
        <taxon>Enterobacterales</taxon>
        <taxon>Yersiniaceae</taxon>
        <taxon>Yersinia</taxon>
    </lineage>
</organism>
<dbReference type="Gene3D" id="3.40.50.1100">
    <property type="match status" value="2"/>
</dbReference>
<evidence type="ECO:0000256" key="2">
    <source>
        <dbReference type="ARBA" id="ARBA00022898"/>
    </source>
</evidence>
<dbReference type="EMBL" id="CQBK01000019">
    <property type="protein sequence ID" value="CNI22546.1"/>
    <property type="molecule type" value="Genomic_DNA"/>
</dbReference>
<dbReference type="Pfam" id="PF00291">
    <property type="entry name" value="PALP"/>
    <property type="match status" value="1"/>
</dbReference>
<dbReference type="SUPFAM" id="SSF53686">
    <property type="entry name" value="Tryptophan synthase beta subunit-like PLP-dependent enzymes"/>
    <property type="match status" value="1"/>
</dbReference>
<dbReference type="AlphaFoldDB" id="A0A0T9QPY2"/>
<proteinExistence type="predicted"/>
<dbReference type="InterPro" id="IPR036052">
    <property type="entry name" value="TrpB-like_PALP_sf"/>
</dbReference>
<evidence type="ECO:0000259" key="3">
    <source>
        <dbReference type="Pfam" id="PF00291"/>
    </source>
</evidence>
<dbReference type="Proteomes" id="UP000038204">
    <property type="component" value="Unassembled WGS sequence"/>
</dbReference>
<name>A0A0T9QPY2_9GAMM</name>
<feature type="domain" description="Tryptophan synthase beta chain-like PALP" evidence="3">
    <location>
        <begin position="5"/>
        <end position="46"/>
    </location>
</feature>
<evidence type="ECO:0000256" key="1">
    <source>
        <dbReference type="ARBA" id="ARBA00001933"/>
    </source>
</evidence>